<dbReference type="Proteomes" id="UP000646749">
    <property type="component" value="Unassembled WGS sequence"/>
</dbReference>
<name>A0ABQ4EF67_9ACTN</name>
<evidence type="ECO:0000313" key="1">
    <source>
        <dbReference type="EMBL" id="GIG93329.1"/>
    </source>
</evidence>
<organism evidence="1 2">
    <name type="scientific">Plantactinospora endophytica</name>
    <dbReference type="NCBI Taxonomy" id="673535"/>
    <lineage>
        <taxon>Bacteria</taxon>
        <taxon>Bacillati</taxon>
        <taxon>Actinomycetota</taxon>
        <taxon>Actinomycetes</taxon>
        <taxon>Micromonosporales</taxon>
        <taxon>Micromonosporaceae</taxon>
        <taxon>Plantactinospora</taxon>
    </lineage>
</organism>
<comment type="caution">
    <text evidence="1">The sequence shown here is derived from an EMBL/GenBank/DDBJ whole genome shotgun (WGS) entry which is preliminary data.</text>
</comment>
<reference evidence="1 2" key="1">
    <citation type="submission" date="2021-01" db="EMBL/GenBank/DDBJ databases">
        <title>Whole genome shotgun sequence of Plantactinospora endophytica NBRC 110450.</title>
        <authorList>
            <person name="Komaki H."/>
            <person name="Tamura T."/>
        </authorList>
    </citation>
    <scope>NUCLEOTIDE SEQUENCE [LARGE SCALE GENOMIC DNA]</scope>
    <source>
        <strain evidence="1 2">NBRC 110450</strain>
    </source>
</reference>
<dbReference type="EMBL" id="BONW01000060">
    <property type="protein sequence ID" value="GIG93329.1"/>
    <property type="molecule type" value="Genomic_DNA"/>
</dbReference>
<accession>A0ABQ4EF67</accession>
<keyword evidence="2" id="KW-1185">Reference proteome</keyword>
<gene>
    <name evidence="1" type="ORF">Pen02_82650</name>
</gene>
<dbReference type="RefSeq" id="WP_203871601.1">
    <property type="nucleotide sequence ID" value="NZ_BONW01000060.1"/>
</dbReference>
<proteinExistence type="predicted"/>
<protein>
    <recommendedName>
        <fullName evidence="3">RCK N-terminal domain-containing protein</fullName>
    </recommendedName>
</protein>
<evidence type="ECO:0008006" key="3">
    <source>
        <dbReference type="Google" id="ProtNLM"/>
    </source>
</evidence>
<sequence length="107" mass="11392">MFGNITRVAGLSLRLPATWSIRPGQDISNIRSDDLVLLVHPTIDEVVAMDRQLAHRPQLAVLLDASSPAATTAAVLGAGVDVCVRASSTAVLASHLLACRRRLRRAS</sequence>
<evidence type="ECO:0000313" key="2">
    <source>
        <dbReference type="Proteomes" id="UP000646749"/>
    </source>
</evidence>